<dbReference type="RefSeq" id="WP_319167197.1">
    <property type="nucleotide sequence ID" value="NZ_JARAWP010000031.1"/>
</dbReference>
<reference evidence="1 2" key="1">
    <citation type="journal article" date="2023" name="Microb. Genom.">
        <title>Mesoterricola silvestris gen. nov., sp. nov., Mesoterricola sediminis sp. nov., Geothrix oryzae sp. nov., Geothrix edaphica sp. nov., Geothrix rubra sp. nov., and Geothrix limicola sp. nov., six novel members of Acidobacteriota isolated from soils.</title>
        <authorList>
            <person name="Weisberg A.J."/>
            <person name="Pearce E."/>
            <person name="Kramer C.G."/>
            <person name="Chang J.H."/>
            <person name="Clarke C.R."/>
        </authorList>
    </citation>
    <scope>NUCLEOTIDE SEQUENCE [LARGE SCALE GENOMIC DNA]</scope>
    <source>
        <strain evidence="1 2">NB05-1H</strain>
    </source>
</reference>
<name>A0ABU4M7N4_9ACTN</name>
<protein>
    <recommendedName>
        <fullName evidence="3">Phage protein, HK97 gp10 family</fullName>
    </recommendedName>
</protein>
<keyword evidence="2" id="KW-1185">Reference proteome</keyword>
<organism evidence="1 2">
    <name type="scientific">Streptomyces acidiscabies</name>
    <dbReference type="NCBI Taxonomy" id="42234"/>
    <lineage>
        <taxon>Bacteria</taxon>
        <taxon>Bacillati</taxon>
        <taxon>Actinomycetota</taxon>
        <taxon>Actinomycetes</taxon>
        <taxon>Kitasatosporales</taxon>
        <taxon>Streptomycetaceae</taxon>
        <taxon>Streptomyces</taxon>
    </lineage>
</organism>
<evidence type="ECO:0000313" key="1">
    <source>
        <dbReference type="EMBL" id="MDX3024073.1"/>
    </source>
</evidence>
<evidence type="ECO:0000313" key="2">
    <source>
        <dbReference type="Proteomes" id="UP001272987"/>
    </source>
</evidence>
<proteinExistence type="predicted"/>
<dbReference type="Proteomes" id="UP001272987">
    <property type="component" value="Unassembled WGS sequence"/>
</dbReference>
<evidence type="ECO:0008006" key="3">
    <source>
        <dbReference type="Google" id="ProtNLM"/>
    </source>
</evidence>
<sequence length="170" mass="18490">MAGGGPPFALGVETHEGLAALTRAIRAEEDGKALRKELARNMRDALKPAAAEAKSSVMSIASAGLPTAPALRSSVAKKIRPEVKLGGRWSGARVKAFKTKNVRGFPNAPKRLNRSGGWRHPVYGNREIWVQQHGKTDWFDRSFEGREGQYKAAVEAAMENMARRIADRAG</sequence>
<dbReference type="EMBL" id="JARAWP010000031">
    <property type="protein sequence ID" value="MDX3024073.1"/>
    <property type="molecule type" value="Genomic_DNA"/>
</dbReference>
<accession>A0ABU4M7N4</accession>
<gene>
    <name evidence="1" type="ORF">PV666_40315</name>
</gene>
<comment type="caution">
    <text evidence="1">The sequence shown here is derived from an EMBL/GenBank/DDBJ whole genome shotgun (WGS) entry which is preliminary data.</text>
</comment>